<evidence type="ECO:0000313" key="1">
    <source>
        <dbReference type="EMBL" id="JAS58183.1"/>
    </source>
</evidence>
<dbReference type="GO" id="GO:0030992">
    <property type="term" value="C:intraciliary transport particle B"/>
    <property type="evidence" value="ECO:0007669"/>
    <property type="project" value="TreeGrafter"/>
</dbReference>
<proteinExistence type="predicted"/>
<dbReference type="GO" id="GO:0005929">
    <property type="term" value="C:cilium"/>
    <property type="evidence" value="ECO:0007669"/>
    <property type="project" value="TreeGrafter"/>
</dbReference>
<dbReference type="InterPro" id="IPR036322">
    <property type="entry name" value="WD40_repeat_dom_sf"/>
</dbReference>
<dbReference type="Gene3D" id="2.130.10.10">
    <property type="entry name" value="YVTN repeat-like/Quinoprotein amine dehydrogenase"/>
    <property type="match status" value="1"/>
</dbReference>
<dbReference type="EMBL" id="GECZ01011586">
    <property type="protein sequence ID" value="JAS58183.1"/>
    <property type="molecule type" value="Transcribed_RNA"/>
</dbReference>
<feature type="non-terminal residue" evidence="1">
    <location>
        <position position="183"/>
    </location>
</feature>
<dbReference type="InterPro" id="IPR001680">
    <property type="entry name" value="WD40_rpt"/>
</dbReference>
<dbReference type="SUPFAM" id="SSF50978">
    <property type="entry name" value="WD40 repeat-like"/>
    <property type="match status" value="1"/>
</dbReference>
<dbReference type="AlphaFoldDB" id="A0A1B6G780"/>
<protein>
    <recommendedName>
        <fullName evidence="2">WD repeat-containing protein 55 homolog</fullName>
    </recommendedName>
</protein>
<dbReference type="Pfam" id="PF00400">
    <property type="entry name" value="WD40"/>
    <property type="match status" value="2"/>
</dbReference>
<dbReference type="GO" id="GO:0060271">
    <property type="term" value="P:cilium assembly"/>
    <property type="evidence" value="ECO:0007669"/>
    <property type="project" value="TreeGrafter"/>
</dbReference>
<accession>A0A1B6G780</accession>
<dbReference type="SMART" id="SM00320">
    <property type="entry name" value="WD40"/>
    <property type="match status" value="2"/>
</dbReference>
<sequence length="183" mass="20566">VDHKDTVCCVCWNTPEEIISCGDDHVLFKWNLITGEAAKVCELPPDVYPTDLHSFSRGQTSGKRHGQEQFLITSTDGRFHLIGRNGRIEKSVDHKDTVCCVCWNTPEEIISCGDDHVLFKWNLITGEAAKVCELPPDVYPTDLHSFSRGQTSGKRHGQEQFLITSTDGRFHLIGRNGRIEKSV</sequence>
<gene>
    <name evidence="1" type="ORF">g.14189</name>
</gene>
<reference evidence="1" key="1">
    <citation type="submission" date="2015-11" db="EMBL/GenBank/DDBJ databases">
        <title>De novo transcriptome assembly of four potential Pierce s Disease insect vectors from Arizona vineyards.</title>
        <authorList>
            <person name="Tassone E.E."/>
        </authorList>
    </citation>
    <scope>NUCLEOTIDE SEQUENCE</scope>
</reference>
<evidence type="ECO:0008006" key="2">
    <source>
        <dbReference type="Google" id="ProtNLM"/>
    </source>
</evidence>
<feature type="non-terminal residue" evidence="1">
    <location>
        <position position="1"/>
    </location>
</feature>
<dbReference type="PANTHER" id="PTHR24098">
    <property type="entry name" value="OUTER SEGMENT 5"/>
    <property type="match status" value="1"/>
</dbReference>
<dbReference type="PANTHER" id="PTHR24098:SF0">
    <property type="entry name" value="OUTER SEGMENT 5"/>
    <property type="match status" value="1"/>
</dbReference>
<organism evidence="1">
    <name type="scientific">Cuerna arida</name>
    <dbReference type="NCBI Taxonomy" id="1464854"/>
    <lineage>
        <taxon>Eukaryota</taxon>
        <taxon>Metazoa</taxon>
        <taxon>Ecdysozoa</taxon>
        <taxon>Arthropoda</taxon>
        <taxon>Hexapoda</taxon>
        <taxon>Insecta</taxon>
        <taxon>Pterygota</taxon>
        <taxon>Neoptera</taxon>
        <taxon>Paraneoptera</taxon>
        <taxon>Hemiptera</taxon>
        <taxon>Auchenorrhyncha</taxon>
        <taxon>Membracoidea</taxon>
        <taxon>Cicadellidae</taxon>
        <taxon>Cicadellinae</taxon>
        <taxon>Proconiini</taxon>
        <taxon>Cuerna</taxon>
    </lineage>
</organism>
<name>A0A1B6G780_9HEMI</name>
<dbReference type="InterPro" id="IPR015943">
    <property type="entry name" value="WD40/YVTN_repeat-like_dom_sf"/>
</dbReference>